<feature type="transmembrane region" description="Helical" evidence="7">
    <location>
        <begin position="323"/>
        <end position="346"/>
    </location>
</feature>
<feature type="transmembrane region" description="Helical" evidence="7">
    <location>
        <begin position="285"/>
        <end position="311"/>
    </location>
</feature>
<dbReference type="InterPro" id="IPR029058">
    <property type="entry name" value="AB_hydrolase_fold"/>
</dbReference>
<feature type="compositionally biased region" description="Polar residues" evidence="6">
    <location>
        <begin position="753"/>
        <end position="776"/>
    </location>
</feature>
<dbReference type="PANTHER" id="PTHR17920:SF22">
    <property type="entry name" value="DUF726 DOMAIN PROTEIN (AFU_ORTHOLOGUE AFUA_2G12860)"/>
    <property type="match status" value="1"/>
</dbReference>
<evidence type="ECO:0000256" key="4">
    <source>
        <dbReference type="ARBA" id="ARBA00022989"/>
    </source>
</evidence>
<evidence type="ECO:0000256" key="3">
    <source>
        <dbReference type="ARBA" id="ARBA00022692"/>
    </source>
</evidence>
<feature type="compositionally biased region" description="Polar residues" evidence="6">
    <location>
        <begin position="709"/>
        <end position="736"/>
    </location>
</feature>
<dbReference type="SUPFAM" id="SSF53474">
    <property type="entry name" value="alpha/beta-Hydrolases"/>
    <property type="match status" value="1"/>
</dbReference>
<feature type="region of interest" description="Disordered" evidence="6">
    <location>
        <begin position="59"/>
        <end position="83"/>
    </location>
</feature>
<evidence type="ECO:0000313" key="9">
    <source>
        <dbReference type="Proteomes" id="UP000799424"/>
    </source>
</evidence>
<accession>A0A6A6ZP58</accession>
<gene>
    <name evidence="8" type="ORF">CC86DRAFT_458444</name>
</gene>
<reference evidence="8" key="1">
    <citation type="journal article" date="2020" name="Stud. Mycol.">
        <title>101 Dothideomycetes genomes: a test case for predicting lifestyles and emergence of pathogens.</title>
        <authorList>
            <person name="Haridas S."/>
            <person name="Albert R."/>
            <person name="Binder M."/>
            <person name="Bloem J."/>
            <person name="Labutti K."/>
            <person name="Salamov A."/>
            <person name="Andreopoulos B."/>
            <person name="Baker S."/>
            <person name="Barry K."/>
            <person name="Bills G."/>
            <person name="Bluhm B."/>
            <person name="Cannon C."/>
            <person name="Castanera R."/>
            <person name="Culley D."/>
            <person name="Daum C."/>
            <person name="Ezra D."/>
            <person name="Gonzalez J."/>
            <person name="Henrissat B."/>
            <person name="Kuo A."/>
            <person name="Liang C."/>
            <person name="Lipzen A."/>
            <person name="Lutzoni F."/>
            <person name="Magnuson J."/>
            <person name="Mondo S."/>
            <person name="Nolan M."/>
            <person name="Ohm R."/>
            <person name="Pangilinan J."/>
            <person name="Park H.-J."/>
            <person name="Ramirez L."/>
            <person name="Alfaro M."/>
            <person name="Sun H."/>
            <person name="Tritt A."/>
            <person name="Yoshinaga Y."/>
            <person name="Zwiers L.-H."/>
            <person name="Turgeon B."/>
            <person name="Goodwin S."/>
            <person name="Spatafora J."/>
            <person name="Crous P."/>
            <person name="Grigoriev I."/>
        </authorList>
    </citation>
    <scope>NUCLEOTIDE SEQUENCE</scope>
    <source>
        <strain evidence="8">CBS 113818</strain>
    </source>
</reference>
<comment type="similarity">
    <text evidence="2">Belongs to the TMCO4 family.</text>
</comment>
<dbReference type="Proteomes" id="UP000799424">
    <property type="component" value="Unassembled WGS sequence"/>
</dbReference>
<keyword evidence="3 7" id="KW-0812">Transmembrane</keyword>
<comment type="subcellular location">
    <subcellularLocation>
        <location evidence="1">Membrane</location>
        <topology evidence="1">Multi-pass membrane protein</topology>
    </subcellularLocation>
</comment>
<feature type="region of interest" description="Disordered" evidence="6">
    <location>
        <begin position="1"/>
        <end position="23"/>
    </location>
</feature>
<dbReference type="GO" id="GO:0016020">
    <property type="term" value="C:membrane"/>
    <property type="evidence" value="ECO:0007669"/>
    <property type="project" value="UniProtKB-SubCell"/>
</dbReference>
<evidence type="ECO:0000313" key="8">
    <source>
        <dbReference type="EMBL" id="KAF2822658.1"/>
    </source>
</evidence>
<evidence type="ECO:0000256" key="7">
    <source>
        <dbReference type="SAM" id="Phobius"/>
    </source>
</evidence>
<dbReference type="Gene3D" id="3.40.50.1820">
    <property type="entry name" value="alpha/beta hydrolase"/>
    <property type="match status" value="1"/>
</dbReference>
<evidence type="ECO:0000256" key="5">
    <source>
        <dbReference type="ARBA" id="ARBA00023136"/>
    </source>
</evidence>
<name>A0A6A6ZP58_9PLEO</name>
<keyword evidence="5 7" id="KW-0472">Membrane</keyword>
<keyword evidence="4 7" id="KW-1133">Transmembrane helix</keyword>
<protein>
    <submittedName>
        <fullName evidence="8">DUF726-domain-containing protein</fullName>
    </submittedName>
</protein>
<feature type="region of interest" description="Disordered" evidence="6">
    <location>
        <begin position="664"/>
        <end position="786"/>
    </location>
</feature>
<dbReference type="EMBL" id="MU006234">
    <property type="protein sequence ID" value="KAF2822658.1"/>
    <property type="molecule type" value="Genomic_DNA"/>
</dbReference>
<dbReference type="InterPro" id="IPR007941">
    <property type="entry name" value="DUF726"/>
</dbReference>
<evidence type="ECO:0000256" key="1">
    <source>
        <dbReference type="ARBA" id="ARBA00004141"/>
    </source>
</evidence>
<dbReference type="PANTHER" id="PTHR17920">
    <property type="entry name" value="TRANSMEMBRANE AND COILED-COIL DOMAIN-CONTAINING PROTEIN 4 TMCO4"/>
    <property type="match status" value="1"/>
</dbReference>
<evidence type="ECO:0000256" key="2">
    <source>
        <dbReference type="ARBA" id="ARBA00009824"/>
    </source>
</evidence>
<feature type="compositionally biased region" description="Basic and acidic residues" evidence="6">
    <location>
        <begin position="741"/>
        <end position="752"/>
    </location>
</feature>
<feature type="compositionally biased region" description="Low complexity" evidence="6">
    <location>
        <begin position="684"/>
        <end position="700"/>
    </location>
</feature>
<dbReference type="OrthoDB" id="277931at2759"/>
<proteinExistence type="inferred from homology"/>
<organism evidence="8 9">
    <name type="scientific">Ophiobolus disseminans</name>
    <dbReference type="NCBI Taxonomy" id="1469910"/>
    <lineage>
        <taxon>Eukaryota</taxon>
        <taxon>Fungi</taxon>
        <taxon>Dikarya</taxon>
        <taxon>Ascomycota</taxon>
        <taxon>Pezizomycotina</taxon>
        <taxon>Dothideomycetes</taxon>
        <taxon>Pleosporomycetidae</taxon>
        <taxon>Pleosporales</taxon>
        <taxon>Pleosporineae</taxon>
        <taxon>Phaeosphaeriaceae</taxon>
        <taxon>Ophiobolus</taxon>
    </lineage>
</organism>
<keyword evidence="9" id="KW-1185">Reference proteome</keyword>
<dbReference type="AlphaFoldDB" id="A0A6A6ZP58"/>
<evidence type="ECO:0000256" key="6">
    <source>
        <dbReference type="SAM" id="MobiDB-lite"/>
    </source>
</evidence>
<feature type="compositionally biased region" description="Low complexity" evidence="6">
    <location>
        <begin position="1"/>
        <end position="14"/>
    </location>
</feature>
<dbReference type="Pfam" id="PF05277">
    <property type="entry name" value="DUF726"/>
    <property type="match status" value="1"/>
</dbReference>
<sequence length="940" mass="102119">MFSRVAGAVSGASAPGTAKDEGASLTSVLETPALRVELGLLVLLCIDSMRTDLIDTFNPDKTHETNTTSVTTPPSTTPAHNLISFDEPRNEASIASDAARMSRQRDIDSTQMQALRRSALTFFDKWRAGVMHRICDVLCVRPETVRQAKTKRRHTLEEAEKQRQGISSLIDFDQDPFAAPARSGKRKHGNYDVIETKLLAFEEPKRVLILHCLLLLLLSLEQYTAHSRVLLLHLASSFELETDILAEHEKSVAQGLLATAASQMDAEETAKKQASNDAAARRWKVGLAAVGGAVLIGVTGGLAAPLLAAGLGSVMGGLGLGVVSTYLGALAGSSVLVGSLFGAYGAKMTGRLMEQYAKEVEDFEFVPVQDPDRPSLQQDHEWADELDARDPQKREQHRLRVAIGISGWLSSPSDVNKPWEVIDAGATEPFALRFELKAMLRLGTSLQDVLFSYAWDGLTYTVVSRTLLGALYAGLWPLGLIKVASVLDNPFSVALARADKAGKVLAHALIDGVQGKRPVTLMGYSVGARVIYACLVELAEQHAFGLIESVILMGAPAPSDSKQWRQIRSVVTARVVNVYSTEDYVLGYLYRSTKLEMGVAGLREVQDVYGIENVDMSKLVSGHDRYRYLVGTILVKTGFGDVNFNKVAEQERALELAERKKQRIKEQAKNRGAENERPATDVPAQTARLAAATRSSSQSLIDVVDEQKPPQSRPISQPQHQSRGVYTQNRSRQQPASRMISRMDESTVEKRQPSITTVGPDSDPLGTTSVIETSTPPVKKSSRPMASALNQRQAPSALMSVAATKSQPANLTKLPYNYGFENHDGPIRLVDSSPGVEEMPVDFDKPKAAAAVTVTELPVVAKDNAHPIKQEQVESHQLKTAAAITVAAVPVVAAVIHHKEGGFESEDDTYDDLADEIGSDFGELSMVDPVPLDDFDYGLM</sequence>
<feature type="compositionally biased region" description="Basic and acidic residues" evidence="6">
    <location>
        <begin position="664"/>
        <end position="679"/>
    </location>
</feature>
<feature type="compositionally biased region" description="Low complexity" evidence="6">
    <location>
        <begin position="65"/>
        <end position="78"/>
    </location>
</feature>